<organism evidence="1 2">
    <name type="scientific">Leucobacter luti</name>
    <dbReference type="NCBI Taxonomy" id="340320"/>
    <lineage>
        <taxon>Bacteria</taxon>
        <taxon>Bacillati</taxon>
        <taxon>Actinomycetota</taxon>
        <taxon>Actinomycetes</taxon>
        <taxon>Micrococcales</taxon>
        <taxon>Microbacteriaceae</taxon>
        <taxon>Leucobacter</taxon>
    </lineage>
</organism>
<dbReference type="RefSeq" id="WP_130453081.1">
    <property type="nucleotide sequence ID" value="NZ_QYAG01000001.1"/>
</dbReference>
<name>A0A4Q7U2S8_9MICO</name>
<keyword evidence="2" id="KW-1185">Reference proteome</keyword>
<proteinExistence type="predicted"/>
<comment type="caution">
    <text evidence="1">The sequence shown here is derived from an EMBL/GenBank/DDBJ whole genome shotgun (WGS) entry which is preliminary data.</text>
</comment>
<dbReference type="EMBL" id="SHKI01000003">
    <property type="protein sequence ID" value="RZT66728.1"/>
    <property type="molecule type" value="Genomic_DNA"/>
</dbReference>
<dbReference type="Proteomes" id="UP000291832">
    <property type="component" value="Unassembled WGS sequence"/>
</dbReference>
<evidence type="ECO:0008006" key="3">
    <source>
        <dbReference type="Google" id="ProtNLM"/>
    </source>
</evidence>
<gene>
    <name evidence="1" type="ORF">EV139_0855</name>
</gene>
<reference evidence="1 2" key="1">
    <citation type="journal article" date="2015" name="Stand. Genomic Sci.">
        <title>Genomic Encyclopedia of Bacterial and Archaeal Type Strains, Phase III: the genomes of soil and plant-associated and newly described type strains.</title>
        <authorList>
            <person name="Whitman W.B."/>
            <person name="Woyke T."/>
            <person name="Klenk H.P."/>
            <person name="Zhou Y."/>
            <person name="Lilburn T.G."/>
            <person name="Beck B.J."/>
            <person name="De Vos P."/>
            <person name="Vandamme P."/>
            <person name="Eisen J.A."/>
            <person name="Garrity G."/>
            <person name="Hugenholtz P."/>
            <person name="Kyrpides N.C."/>
        </authorList>
    </citation>
    <scope>NUCLEOTIDE SEQUENCE [LARGE SCALE GENOMIC DNA]</scope>
    <source>
        <strain evidence="1 2">RF6</strain>
    </source>
</reference>
<sequence>MLRYIVERISDGKFLELELPISVSGAGQALCGAGRFSGTVVPVADAYRFAGTDQLIDPYATFIHEEADGVIRGTWVVTRSEVDGFDWKIEGAGFSSPLSGHPYEGEYRGVKVDMASVVRELWGSLQRFTSSRFGVTVEGMTGVVRGTDSDEKAAAAKLVWETAKQVHKVAADKRKAKYAELKKRSAPYDAQIKRLNDEAKPLRDAYAAVVKQQKPARDAYTALNKERALKRDAYNALVKAKAPDAQIAAAKAAVDAMKEPIDAQAEVVKALNPVREAAKAPVDTKNAQIKVVLANKAVVIEPLRAQYEALKEAEEAPKEALDLAKDKHDAAKEQAQKDGGAWKILWWDTPDSSQEMQEAIDEAGWEWYEWSGWNADRTRVLKQIRLVPRVGRRQTNLRFVGEANIIEPVVVESDVSQYANTVLAIGAGEGRDALRVTVGATDTRRRKLVAVDMKHITRKASLEVAARAELRRRMRRLSVDAIRVDASHPNAEKGTFGVGDEILIDAEIEHLGRVRLWRRIEEIEWIGLDEADLKLGDV</sequence>
<evidence type="ECO:0000313" key="1">
    <source>
        <dbReference type="EMBL" id="RZT66728.1"/>
    </source>
</evidence>
<protein>
    <recommendedName>
        <fullName evidence="3">ReqiPepy6 Gp37-like protein</fullName>
    </recommendedName>
</protein>
<accession>A0A4Q7U2S8</accession>
<dbReference type="AlphaFoldDB" id="A0A4Q7U2S8"/>
<dbReference type="OrthoDB" id="3515845at2"/>
<evidence type="ECO:0000313" key="2">
    <source>
        <dbReference type="Proteomes" id="UP000291832"/>
    </source>
</evidence>